<reference evidence="1 2" key="1">
    <citation type="submission" date="2019-04" db="EMBL/GenBank/DDBJ databases">
        <title>Fungal friends and foes A comparative genomics study of 23 Aspergillus species from section Flavi.</title>
        <authorList>
            <consortium name="DOE Joint Genome Institute"/>
            <person name="Kjaerbolling I."/>
            <person name="Vesth T.C."/>
            <person name="Frisvad J.C."/>
            <person name="Nybo J.L."/>
            <person name="Theobald S."/>
            <person name="Kildgaard S."/>
            <person name="Petersen T.I."/>
            <person name="Kuo A."/>
            <person name="Sato A."/>
            <person name="Lyhne E.K."/>
            <person name="Kogle M.E."/>
            <person name="Wiebenga A."/>
            <person name="Kun R.S."/>
            <person name="Lubbers R.J."/>
            <person name="Makela M.R."/>
            <person name="Barry K."/>
            <person name="Chovatia M."/>
            <person name="Clum A."/>
            <person name="Daum C."/>
            <person name="Haridas S."/>
            <person name="He G."/>
            <person name="LaButti K."/>
            <person name="Lipzen A."/>
            <person name="Mondo S."/>
            <person name="Pangilinan J."/>
            <person name="Riley R."/>
            <person name="Salamov A."/>
            <person name="Simmons B.A."/>
            <person name="Magnuson J.K."/>
            <person name="Henrissat B."/>
            <person name="Mortensen U.H."/>
            <person name="Larsen T.O."/>
            <person name="De vries R.P."/>
            <person name="Grigoriev I.V."/>
            <person name="Machida M."/>
            <person name="Baker S.E."/>
            <person name="Andersen M.R."/>
        </authorList>
    </citation>
    <scope>NUCLEOTIDE SEQUENCE [LARGE SCALE GENOMIC DNA]</scope>
    <source>
        <strain evidence="1 2">CBS 117618</strain>
    </source>
</reference>
<organism evidence="1 2">
    <name type="scientific">Aspergillus parasiticus</name>
    <dbReference type="NCBI Taxonomy" id="5067"/>
    <lineage>
        <taxon>Eukaryota</taxon>
        <taxon>Fungi</taxon>
        <taxon>Dikarya</taxon>
        <taxon>Ascomycota</taxon>
        <taxon>Pezizomycotina</taxon>
        <taxon>Eurotiomycetes</taxon>
        <taxon>Eurotiomycetidae</taxon>
        <taxon>Eurotiales</taxon>
        <taxon>Aspergillaceae</taxon>
        <taxon>Aspergillus</taxon>
        <taxon>Aspergillus subgen. Circumdati</taxon>
    </lineage>
</organism>
<dbReference type="Proteomes" id="UP000326532">
    <property type="component" value="Unassembled WGS sequence"/>
</dbReference>
<protein>
    <submittedName>
        <fullName evidence="1">Uncharacterized protein</fullName>
    </submittedName>
</protein>
<evidence type="ECO:0000313" key="1">
    <source>
        <dbReference type="EMBL" id="KAB8202087.1"/>
    </source>
</evidence>
<name>A0A5N6DAS2_ASPPA</name>
<keyword evidence="2" id="KW-1185">Reference proteome</keyword>
<evidence type="ECO:0000313" key="2">
    <source>
        <dbReference type="Proteomes" id="UP000326532"/>
    </source>
</evidence>
<dbReference type="InterPro" id="IPR036047">
    <property type="entry name" value="F-box-like_dom_sf"/>
</dbReference>
<dbReference type="VEuPathDB" id="FungiDB:BDV34DRAFT_201515"/>
<dbReference type="EMBL" id="ML735009">
    <property type="protein sequence ID" value="KAB8202087.1"/>
    <property type="molecule type" value="Genomic_DNA"/>
</dbReference>
<dbReference type="OMA" id="ANDFSHN"/>
<accession>A0A5N6DAS2</accession>
<dbReference type="SUPFAM" id="SSF81383">
    <property type="entry name" value="F-box domain"/>
    <property type="match status" value="1"/>
</dbReference>
<gene>
    <name evidence="1" type="ORF">BDV34DRAFT_201515</name>
</gene>
<sequence length="348" mass="39663">MGGFHVYCAICGSTFSSRSFISIDSDDEMGDHTYSGEVIGDSDLEWLDDLRALGFNPDAVGERKSFVTGDGSYDDAGAINADAGEDPNVPVGPNSQPQDRFYAYKLWHDGDQEHIPVFPFHKLCYEEILLRCFKDETINGDVLYSLCKELANDFSHNSLLLDYGDPSPNCEQYWECRKGEELLVTNPVEISPLMKYLDEIRDIANSERDTSEPQEAPQSFDIFNTLPYELRQQILSLLPLSSVLALRAASWSMHTTQLPEKSWKARLEYDLAWLWEVHDIDLTGSQKQEARLSKTIAELEGKSQYRNDKVDYIPGLANRRRIWMVCEDIKDMYHETLAERAESETSQV</sequence>
<proteinExistence type="predicted"/>
<dbReference type="AlphaFoldDB" id="A0A5N6DAS2"/>